<dbReference type="InterPro" id="IPR001627">
    <property type="entry name" value="Semap_dom"/>
</dbReference>
<dbReference type="AlphaFoldDB" id="H3BFA6"/>
<evidence type="ECO:0000256" key="14">
    <source>
        <dbReference type="PROSITE-ProRule" id="PRU00352"/>
    </source>
</evidence>
<evidence type="ECO:0000259" key="18">
    <source>
        <dbReference type="PROSITE" id="PS51004"/>
    </source>
</evidence>
<dbReference type="Bgee" id="ENSLACG00000018085">
    <property type="expression patterns" value="Expressed in pectoral fin and 2 other cell types or tissues"/>
</dbReference>
<dbReference type="PANTHER" id="PTHR11036">
    <property type="entry name" value="SEMAPHORIN"/>
    <property type="match status" value="1"/>
</dbReference>
<proteinExistence type="inferred from homology"/>
<dbReference type="EMBL" id="AFYH01021459">
    <property type="status" value="NOT_ANNOTATED_CDS"/>
    <property type="molecule type" value="Genomic_DNA"/>
</dbReference>
<dbReference type="GO" id="GO:0045499">
    <property type="term" value="F:chemorepellent activity"/>
    <property type="evidence" value="ECO:0007669"/>
    <property type="project" value="TreeGrafter"/>
</dbReference>
<keyword evidence="3" id="KW-0217">Developmental protein</keyword>
<evidence type="ECO:0000256" key="10">
    <source>
        <dbReference type="ARBA" id="ARBA00023136"/>
    </source>
</evidence>
<dbReference type="GO" id="GO:0007411">
    <property type="term" value="P:axon guidance"/>
    <property type="evidence" value="ECO:0007669"/>
    <property type="project" value="TreeGrafter"/>
</dbReference>
<dbReference type="Pfam" id="PF01403">
    <property type="entry name" value="Sema"/>
    <property type="match status" value="1"/>
</dbReference>
<evidence type="ECO:0000256" key="2">
    <source>
        <dbReference type="ARBA" id="ARBA00009492"/>
    </source>
</evidence>
<evidence type="ECO:0000256" key="15">
    <source>
        <dbReference type="SAM" id="MobiDB-lite"/>
    </source>
</evidence>
<dbReference type="GeneTree" id="ENSGT00940000154870"/>
<evidence type="ECO:0000256" key="13">
    <source>
        <dbReference type="ARBA" id="ARBA00023319"/>
    </source>
</evidence>
<feature type="domain" description="Sema" evidence="18">
    <location>
        <begin position="17"/>
        <end position="496"/>
    </location>
</feature>
<dbReference type="GO" id="GO:0030335">
    <property type="term" value="P:positive regulation of cell migration"/>
    <property type="evidence" value="ECO:0007669"/>
    <property type="project" value="TreeGrafter"/>
</dbReference>
<keyword evidence="5 16" id="KW-0812">Transmembrane</keyword>
<evidence type="ECO:0000256" key="6">
    <source>
        <dbReference type="ARBA" id="ARBA00022729"/>
    </source>
</evidence>
<dbReference type="Gene3D" id="2.130.10.10">
    <property type="entry name" value="YVTN repeat-like/Quinoprotein amine dehydrogenase"/>
    <property type="match status" value="1"/>
</dbReference>
<keyword evidence="4" id="KW-0597">Phosphoprotein</keyword>
<name>H3BFA6_LATCH</name>
<comment type="caution">
    <text evidence="14">Lacks conserved residue(s) required for the propagation of feature annotation.</text>
</comment>
<keyword evidence="8" id="KW-0524">Neurogenesis</keyword>
<dbReference type="PROSITE" id="PS50835">
    <property type="entry name" value="IG_LIKE"/>
    <property type="match status" value="1"/>
</dbReference>
<dbReference type="GO" id="GO:0005886">
    <property type="term" value="C:plasma membrane"/>
    <property type="evidence" value="ECO:0007669"/>
    <property type="project" value="TreeGrafter"/>
</dbReference>
<dbReference type="EMBL" id="AFYH01021462">
    <property type="status" value="NOT_ANNOTATED_CDS"/>
    <property type="molecule type" value="Genomic_DNA"/>
</dbReference>
<dbReference type="InterPro" id="IPR002165">
    <property type="entry name" value="Plexin_repeat"/>
</dbReference>
<dbReference type="EMBL" id="AFYH01021461">
    <property type="status" value="NOT_ANNOTATED_CDS"/>
    <property type="molecule type" value="Genomic_DNA"/>
</dbReference>
<keyword evidence="9 16" id="KW-1133">Transmembrane helix</keyword>
<gene>
    <name evidence="19" type="primary">SEMA4B</name>
</gene>
<dbReference type="SMART" id="SM00423">
    <property type="entry name" value="PSI"/>
    <property type="match status" value="1"/>
</dbReference>
<dbReference type="EMBL" id="AFYH01021463">
    <property type="status" value="NOT_ANNOTATED_CDS"/>
    <property type="molecule type" value="Genomic_DNA"/>
</dbReference>
<dbReference type="EMBL" id="AFYH01021457">
    <property type="status" value="NOT_ANNOTATED_CDS"/>
    <property type="molecule type" value="Genomic_DNA"/>
</dbReference>
<dbReference type="SMART" id="SM00630">
    <property type="entry name" value="Sema"/>
    <property type="match status" value="1"/>
</dbReference>
<keyword evidence="20" id="KW-1185">Reference proteome</keyword>
<dbReference type="Gene3D" id="3.30.1680.10">
    <property type="entry name" value="ligand-binding face of the semaphorins, domain 2"/>
    <property type="match status" value="1"/>
</dbReference>
<evidence type="ECO:0000256" key="8">
    <source>
        <dbReference type="ARBA" id="ARBA00022902"/>
    </source>
</evidence>
<evidence type="ECO:0000313" key="20">
    <source>
        <dbReference type="Proteomes" id="UP000008672"/>
    </source>
</evidence>
<evidence type="ECO:0000313" key="19">
    <source>
        <dbReference type="Ensembl" id="ENSLACP00000020577.1"/>
    </source>
</evidence>
<dbReference type="EMBL" id="AFYH01021456">
    <property type="status" value="NOT_ANNOTATED_CDS"/>
    <property type="molecule type" value="Genomic_DNA"/>
</dbReference>
<feature type="transmembrane region" description="Helical" evidence="16">
    <location>
        <begin position="692"/>
        <end position="712"/>
    </location>
</feature>
<keyword evidence="12" id="KW-0325">Glycoprotein</keyword>
<dbReference type="InterPro" id="IPR036352">
    <property type="entry name" value="Semap_dom_sf"/>
</dbReference>
<accession>H3BFA6</accession>
<dbReference type="FunFam" id="2.130.10.10:FF:000033">
    <property type="entry name" value="Semaphorin 4B"/>
    <property type="match status" value="1"/>
</dbReference>
<keyword evidence="6" id="KW-0732">Signal</keyword>
<dbReference type="PROSITE" id="PS51004">
    <property type="entry name" value="SEMA"/>
    <property type="match status" value="1"/>
</dbReference>
<evidence type="ECO:0000256" key="7">
    <source>
        <dbReference type="ARBA" id="ARBA00022782"/>
    </source>
</evidence>
<dbReference type="PANTHER" id="PTHR11036:SF14">
    <property type="entry name" value="SEMAPHORIN-4B"/>
    <property type="match status" value="1"/>
</dbReference>
<dbReference type="Ensembl" id="ENSLACT00000020717.1">
    <property type="protein sequence ID" value="ENSLACP00000020577.1"/>
    <property type="gene ID" value="ENSLACG00000018085.2"/>
</dbReference>
<reference evidence="20" key="1">
    <citation type="submission" date="2011-08" db="EMBL/GenBank/DDBJ databases">
        <title>The draft genome of Latimeria chalumnae.</title>
        <authorList>
            <person name="Di Palma F."/>
            <person name="Alfoldi J."/>
            <person name="Johnson J."/>
            <person name="Berlin A."/>
            <person name="Gnerre S."/>
            <person name="Jaffe D."/>
            <person name="MacCallum I."/>
            <person name="Young S."/>
            <person name="Walker B.J."/>
            <person name="Lander E."/>
            <person name="Lindblad-Toh K."/>
        </authorList>
    </citation>
    <scope>NUCLEOTIDE SEQUENCE [LARGE SCALE GENOMIC DNA]</scope>
    <source>
        <strain evidence="20">Wild caught</strain>
    </source>
</reference>
<evidence type="ECO:0000256" key="9">
    <source>
        <dbReference type="ARBA" id="ARBA00022989"/>
    </source>
</evidence>
<dbReference type="GO" id="GO:0071526">
    <property type="term" value="P:semaphorin-plexin signaling pathway"/>
    <property type="evidence" value="ECO:0007669"/>
    <property type="project" value="TreeGrafter"/>
</dbReference>
<feature type="domain" description="Ig-like" evidence="17">
    <location>
        <begin position="561"/>
        <end position="628"/>
    </location>
</feature>
<evidence type="ECO:0000256" key="11">
    <source>
        <dbReference type="ARBA" id="ARBA00023157"/>
    </source>
</evidence>
<evidence type="ECO:0000256" key="16">
    <source>
        <dbReference type="SAM" id="Phobius"/>
    </source>
</evidence>
<dbReference type="EMBL" id="AFYH01021460">
    <property type="status" value="NOT_ANNOTATED_CDS"/>
    <property type="molecule type" value="Genomic_DNA"/>
</dbReference>
<dbReference type="InterPro" id="IPR007110">
    <property type="entry name" value="Ig-like_dom"/>
</dbReference>
<dbReference type="Proteomes" id="UP000008672">
    <property type="component" value="Unassembled WGS sequence"/>
</dbReference>
<dbReference type="HOGENOM" id="CLU_009051_4_3_1"/>
<dbReference type="InterPro" id="IPR015943">
    <property type="entry name" value="WD40/YVTN_repeat-like_dom_sf"/>
</dbReference>
<reference evidence="19" key="2">
    <citation type="submission" date="2025-08" db="UniProtKB">
        <authorList>
            <consortium name="Ensembl"/>
        </authorList>
    </citation>
    <scope>IDENTIFICATION</scope>
</reference>
<feature type="region of interest" description="Disordered" evidence="15">
    <location>
        <begin position="723"/>
        <end position="754"/>
    </location>
</feature>
<keyword evidence="11" id="KW-1015">Disulfide bond</keyword>
<evidence type="ECO:0000256" key="12">
    <source>
        <dbReference type="ARBA" id="ARBA00023180"/>
    </source>
</evidence>
<sequence>IISMYMPQLTWCALSPQDSVPLNEGERAVRRFQADKVKNYTSLLLSQDGATLYVGARGALFALRSRNISLLFIGVFNKLIWNTTEEKRNSCSFKGKNLQTDCYNYIKILLQLNSTHLFTCGTYAFSPNCTYIDVSNFTVVKNSLGQPITEDGRGRCPFDPEYRSTAILVDGELYTGTVTSFQGNDPSIFRAPLKTESSLNWLQGFPNPDPVFVGSAYIQESLPKGNPVGDDDKIYYFFSETGKEFEFFENTIVSRIARVCKGDMGGERVLQKRWTTFLKAQLLCSRPDDGFPFNVIQDMFVLTPTQEAWKSTIFYGVFTSQWHKSGSSSSAVCAFTMDQVEASFQGRYKEVNRETQQWHTYNSPVPEPRPGACITNTARKMNINSSLQMPDRVLNFLKDHFLMHTATKSQPLLLNNVGYRRIVVQRVQGVTRQYNVLFLGTDDGKLHKAINVNGKVHIIEEIQVFPESQPIQNILLDPEKGFLYVSSYSGVAQVPVANCSIYQSCGECVLSRDPYCAWMKMKCEFFIIIKPALSPRDWIQDVETADTEKLCQEEAVLLPVPRTIQSPYCEVITLPLNTMEEFPCKLRSNLARRQWFHNGQLTNESYVILPDGRLMLFTTPERLGRYECWSEEEGFRQLIASYCVVASGSLKPTTTVRPLTSQVDARELFFNVTNGNTIKSAQMGGKTYWNEFLGVLILLAVVVIVLGLFLLYKKFENMKEGDCSNMQQKKQRKGGKPAETLPLNGSALQNSTSDHRGYQTLNDNYISTTPVHEVPINGKGFTESEKRPLDLKQTHVEIDPLGPRPRVRLGSEIRDSVV</sequence>
<evidence type="ECO:0000256" key="5">
    <source>
        <dbReference type="ARBA" id="ARBA00022692"/>
    </source>
</evidence>
<reference evidence="19" key="3">
    <citation type="submission" date="2025-09" db="UniProtKB">
        <authorList>
            <consortium name="Ensembl"/>
        </authorList>
    </citation>
    <scope>IDENTIFICATION</scope>
</reference>
<dbReference type="EMBL" id="AFYH01021458">
    <property type="status" value="NOT_ANNOTATED_CDS"/>
    <property type="molecule type" value="Genomic_DNA"/>
</dbReference>
<keyword evidence="10 16" id="KW-0472">Membrane</keyword>
<keyword evidence="13" id="KW-0393">Immunoglobulin domain</keyword>
<dbReference type="GO" id="GO:0001755">
    <property type="term" value="P:neural crest cell migration"/>
    <property type="evidence" value="ECO:0007669"/>
    <property type="project" value="TreeGrafter"/>
</dbReference>
<evidence type="ECO:0000259" key="17">
    <source>
        <dbReference type="PROSITE" id="PS50835"/>
    </source>
</evidence>
<dbReference type="SUPFAM" id="SSF101912">
    <property type="entry name" value="Sema domain"/>
    <property type="match status" value="1"/>
</dbReference>
<protein>
    <submittedName>
        <fullName evidence="19">Semaphorin 4B</fullName>
    </submittedName>
</protein>
<organism evidence="19 20">
    <name type="scientific">Latimeria chalumnae</name>
    <name type="common">Coelacanth</name>
    <dbReference type="NCBI Taxonomy" id="7897"/>
    <lineage>
        <taxon>Eukaryota</taxon>
        <taxon>Metazoa</taxon>
        <taxon>Chordata</taxon>
        <taxon>Craniata</taxon>
        <taxon>Vertebrata</taxon>
        <taxon>Euteleostomi</taxon>
        <taxon>Coelacanthiformes</taxon>
        <taxon>Coelacanthidae</taxon>
        <taxon>Latimeria</taxon>
    </lineage>
</organism>
<dbReference type="SUPFAM" id="SSF103575">
    <property type="entry name" value="Plexin repeat"/>
    <property type="match status" value="1"/>
</dbReference>
<evidence type="ECO:0000256" key="4">
    <source>
        <dbReference type="ARBA" id="ARBA00022553"/>
    </source>
</evidence>
<dbReference type="GO" id="GO:0030215">
    <property type="term" value="F:semaphorin receptor binding"/>
    <property type="evidence" value="ECO:0007669"/>
    <property type="project" value="InterPro"/>
</dbReference>
<comment type="subcellular location">
    <subcellularLocation>
        <location evidence="1">Membrane</location>
        <topology evidence="1">Single-pass type I membrane protein</topology>
    </subcellularLocation>
</comment>
<evidence type="ECO:0000256" key="1">
    <source>
        <dbReference type="ARBA" id="ARBA00004479"/>
    </source>
</evidence>
<dbReference type="Pfam" id="PF01437">
    <property type="entry name" value="PSI"/>
    <property type="match status" value="1"/>
</dbReference>
<comment type="similarity">
    <text evidence="2">Belongs to the semaphorin family.</text>
</comment>
<dbReference type="InterPro" id="IPR027231">
    <property type="entry name" value="Semaphorin"/>
</dbReference>
<dbReference type="InterPro" id="IPR016201">
    <property type="entry name" value="PSI"/>
</dbReference>
<evidence type="ECO:0000256" key="3">
    <source>
        <dbReference type="ARBA" id="ARBA00022473"/>
    </source>
</evidence>
<keyword evidence="7" id="KW-0221">Differentiation</keyword>